<evidence type="ECO:0000313" key="2">
    <source>
        <dbReference type="Proteomes" id="UP001050975"/>
    </source>
</evidence>
<dbReference type="Pfam" id="PF04255">
    <property type="entry name" value="DUF433"/>
    <property type="match status" value="1"/>
</dbReference>
<dbReference type="Proteomes" id="UP001050975">
    <property type="component" value="Unassembled WGS sequence"/>
</dbReference>
<dbReference type="AlphaFoldDB" id="A0AAV3X431"/>
<dbReference type="InterPro" id="IPR009057">
    <property type="entry name" value="Homeodomain-like_sf"/>
</dbReference>
<evidence type="ECO:0008006" key="3">
    <source>
        <dbReference type="Google" id="ProtNLM"/>
    </source>
</evidence>
<dbReference type="InterPro" id="IPR036388">
    <property type="entry name" value="WH-like_DNA-bd_sf"/>
</dbReference>
<dbReference type="PANTHER" id="PTHR34849:SF4">
    <property type="entry name" value="SLR1209 PROTEIN"/>
    <property type="match status" value="1"/>
</dbReference>
<dbReference type="PANTHER" id="PTHR34849">
    <property type="entry name" value="SSL5025 PROTEIN"/>
    <property type="match status" value="1"/>
</dbReference>
<gene>
    <name evidence="1" type="ORF">MiSe_23160</name>
</gene>
<accession>A0AAV3X431</accession>
<proteinExistence type="predicted"/>
<evidence type="ECO:0000313" key="1">
    <source>
        <dbReference type="EMBL" id="GET37562.1"/>
    </source>
</evidence>
<protein>
    <recommendedName>
        <fullName evidence="3">DUF433 domain-containing protein</fullName>
    </recommendedName>
</protein>
<dbReference type="InterPro" id="IPR007367">
    <property type="entry name" value="DUF433"/>
</dbReference>
<sequence>MYPGYKKLLTMTLKELEKQLLALTPAEKALAIELLAKSLSNTWQGIEKTPGVCGGDARIAGTRIPVWVLVNARRLGIAEAELLYDYPTISAADLANAWAYAEAYPDEIEIAIKNNEED</sequence>
<keyword evidence="2" id="KW-1185">Reference proteome</keyword>
<comment type="caution">
    <text evidence="1">The sequence shown here is derived from an EMBL/GenBank/DDBJ whole genome shotgun (WGS) entry which is preliminary data.</text>
</comment>
<dbReference type="Gene3D" id="1.10.10.10">
    <property type="entry name" value="Winged helix-like DNA-binding domain superfamily/Winged helix DNA-binding domain"/>
    <property type="match status" value="1"/>
</dbReference>
<organism evidence="1 2">
    <name type="scientific">Microseira wollei NIES-4236</name>
    <dbReference type="NCBI Taxonomy" id="2530354"/>
    <lineage>
        <taxon>Bacteria</taxon>
        <taxon>Bacillati</taxon>
        <taxon>Cyanobacteriota</taxon>
        <taxon>Cyanophyceae</taxon>
        <taxon>Oscillatoriophycideae</taxon>
        <taxon>Aerosakkonematales</taxon>
        <taxon>Aerosakkonemataceae</taxon>
        <taxon>Microseira</taxon>
    </lineage>
</organism>
<reference evidence="1" key="1">
    <citation type="submission" date="2019-10" db="EMBL/GenBank/DDBJ databases">
        <title>Draft genome sequece of Microseira wollei NIES-4236.</title>
        <authorList>
            <person name="Yamaguchi H."/>
            <person name="Suzuki S."/>
            <person name="Kawachi M."/>
        </authorList>
    </citation>
    <scope>NUCLEOTIDE SEQUENCE</scope>
    <source>
        <strain evidence="1">NIES-4236</strain>
    </source>
</reference>
<name>A0AAV3X431_9CYAN</name>
<dbReference type="EMBL" id="BLAY01000030">
    <property type="protein sequence ID" value="GET37562.1"/>
    <property type="molecule type" value="Genomic_DNA"/>
</dbReference>
<dbReference type="SUPFAM" id="SSF46689">
    <property type="entry name" value="Homeodomain-like"/>
    <property type="match status" value="1"/>
</dbReference>